<accession>A0A2T0WGF9</accession>
<dbReference type="Pfam" id="PF13660">
    <property type="entry name" value="DUF4147"/>
    <property type="match status" value="1"/>
</dbReference>
<dbReference type="AlphaFoldDB" id="A0A2T0WGF9"/>
<dbReference type="PANTHER" id="PTHR12227:SF0">
    <property type="entry name" value="GLYCERATE KINASE"/>
    <property type="match status" value="1"/>
</dbReference>
<evidence type="ECO:0000313" key="4">
    <source>
        <dbReference type="Proteomes" id="UP000238392"/>
    </source>
</evidence>
<dbReference type="Gene3D" id="3.40.50.10180">
    <property type="entry name" value="Glycerate kinase, MOFRL-like N-terminal domain"/>
    <property type="match status" value="1"/>
</dbReference>
<dbReference type="InterPro" id="IPR037035">
    <property type="entry name" value="GK-like_C_sf"/>
</dbReference>
<evidence type="ECO:0000259" key="2">
    <source>
        <dbReference type="Pfam" id="PF13660"/>
    </source>
</evidence>
<dbReference type="InterPro" id="IPR025286">
    <property type="entry name" value="MOFRL_assoc_dom"/>
</dbReference>
<name>A0A2T0WGF9_9RHOB</name>
<feature type="domain" description="MOFRL-associated" evidence="2">
    <location>
        <begin position="17"/>
        <end position="240"/>
    </location>
</feature>
<dbReference type="InterPro" id="IPR039760">
    <property type="entry name" value="MOFRL_protein"/>
</dbReference>
<feature type="domain" description="MOFRL" evidence="1">
    <location>
        <begin position="300"/>
        <end position="406"/>
    </location>
</feature>
<dbReference type="SUPFAM" id="SSF82544">
    <property type="entry name" value="GckA/TtuD-like"/>
    <property type="match status" value="1"/>
</dbReference>
<dbReference type="Proteomes" id="UP000238392">
    <property type="component" value="Unassembled WGS sequence"/>
</dbReference>
<evidence type="ECO:0000313" key="3">
    <source>
        <dbReference type="EMBL" id="PRY85797.1"/>
    </source>
</evidence>
<comment type="caution">
    <text evidence="3">The sequence shown here is derived from an EMBL/GenBank/DDBJ whole genome shotgun (WGS) entry which is preliminary data.</text>
</comment>
<protein>
    <submittedName>
        <fullName evidence="3">Hydroxypyruvate reductase</fullName>
    </submittedName>
</protein>
<organism evidence="3 4">
    <name type="scientific">Donghicola tyrosinivorans</name>
    <dbReference type="NCBI Taxonomy" id="1652492"/>
    <lineage>
        <taxon>Bacteria</taxon>
        <taxon>Pseudomonadati</taxon>
        <taxon>Pseudomonadota</taxon>
        <taxon>Alphaproteobacteria</taxon>
        <taxon>Rhodobacterales</taxon>
        <taxon>Roseobacteraceae</taxon>
        <taxon>Donghicola</taxon>
    </lineage>
</organism>
<reference evidence="3 4" key="1">
    <citation type="submission" date="2018-03" db="EMBL/GenBank/DDBJ databases">
        <title>Genomic Encyclopedia of Archaeal and Bacterial Type Strains, Phase II (KMG-II): from individual species to whole genera.</title>
        <authorList>
            <person name="Goeker M."/>
        </authorList>
    </citation>
    <scope>NUCLEOTIDE SEQUENCE [LARGE SCALE GENOMIC DNA]</scope>
    <source>
        <strain evidence="3 4">DSM 100212</strain>
    </source>
</reference>
<dbReference type="PANTHER" id="PTHR12227">
    <property type="entry name" value="GLYCERATE KINASE"/>
    <property type="match status" value="1"/>
</dbReference>
<gene>
    <name evidence="3" type="ORF">CLV74_11419</name>
</gene>
<sequence>MSPVDKILKAGCMKPKLRAIWDAGVAAADPVGAVERALPSVDLGDPSKLTVVAVGKAAPNMIAPVLAQLTPRKALVVTHRENQVGDIKADVMRAGHPVPDPEGEAAANAICDLAEAMGRDEHLLILISGGASAMLPAPRKGITLQDKIRVTEALLASGAPIEVMNIVRQQLSRIKGGGLARLASPAKVTALVLSDVIGDDLRAVASGPTLPPLGTPKDAIEALRSYFCWGKVGQDVRNLLHENQDLGPVPKTDTRIISSNSKSVEVMAEAAKEGKILNPPLLGDVTDASERLAALPSGLWLIGGECTVQIKGKGKGGRNQELALRMALIAEREGWPAGWTYLQGGSDGRDGPTDAAGAIVNSQTLKKMRAAGVDPVAALKDNDSYHALKAAGDLLVTEATGTNVADLGVLYKP</sequence>
<dbReference type="Gene3D" id="3.40.1480.10">
    <property type="entry name" value="MOFRL domain"/>
    <property type="match status" value="1"/>
</dbReference>
<keyword evidence="3" id="KW-0670">Pyruvate</keyword>
<dbReference type="GO" id="GO:0005737">
    <property type="term" value="C:cytoplasm"/>
    <property type="evidence" value="ECO:0007669"/>
    <property type="project" value="TreeGrafter"/>
</dbReference>
<dbReference type="InterPro" id="IPR038614">
    <property type="entry name" value="GK_N_sf"/>
</dbReference>
<dbReference type="GO" id="GO:0008887">
    <property type="term" value="F:glycerate kinase activity"/>
    <property type="evidence" value="ECO:0007669"/>
    <property type="project" value="InterPro"/>
</dbReference>
<keyword evidence="4" id="KW-1185">Reference proteome</keyword>
<dbReference type="EMBL" id="PVTQ01000014">
    <property type="protein sequence ID" value="PRY85797.1"/>
    <property type="molecule type" value="Genomic_DNA"/>
</dbReference>
<proteinExistence type="predicted"/>
<dbReference type="InterPro" id="IPR007835">
    <property type="entry name" value="MOFRL"/>
</dbReference>
<dbReference type="Pfam" id="PF05161">
    <property type="entry name" value="MOFRL"/>
    <property type="match status" value="1"/>
</dbReference>
<evidence type="ECO:0000259" key="1">
    <source>
        <dbReference type="Pfam" id="PF05161"/>
    </source>
</evidence>